<evidence type="ECO:0000256" key="6">
    <source>
        <dbReference type="SAM" id="Phobius"/>
    </source>
</evidence>
<reference evidence="9 10" key="1">
    <citation type="submission" date="2024-11" db="EMBL/GenBank/DDBJ databases">
        <title>Chromosome-level genome assembly of Eucalyptus globulus Labill. provides insights into its genome evolution.</title>
        <authorList>
            <person name="Li X."/>
        </authorList>
    </citation>
    <scope>NUCLEOTIDE SEQUENCE [LARGE SCALE GENOMIC DNA]</scope>
    <source>
        <strain evidence="9">CL2024</strain>
        <tissue evidence="9">Fresh tender leaves</tissue>
    </source>
</reference>
<dbReference type="Pfam" id="PF13947">
    <property type="entry name" value="GUB_WAK_bind"/>
    <property type="match status" value="1"/>
</dbReference>
<keyword evidence="5 6" id="KW-0472">Membrane</keyword>
<keyword evidence="3 7" id="KW-0732">Signal</keyword>
<dbReference type="EMBL" id="JBJKBG010000007">
    <property type="protein sequence ID" value="KAL3732249.1"/>
    <property type="molecule type" value="Genomic_DNA"/>
</dbReference>
<evidence type="ECO:0000256" key="5">
    <source>
        <dbReference type="ARBA" id="ARBA00023136"/>
    </source>
</evidence>
<dbReference type="Proteomes" id="UP001634007">
    <property type="component" value="Unassembled WGS sequence"/>
</dbReference>
<dbReference type="PANTHER" id="PTHR33355">
    <property type="entry name" value="WALL-ASSOCIATED RECEPTOR KINASE CARBOXY-TERMINAL PROTEIN-RELATED"/>
    <property type="match status" value="1"/>
</dbReference>
<feature type="signal peptide" evidence="7">
    <location>
        <begin position="1"/>
        <end position="25"/>
    </location>
</feature>
<evidence type="ECO:0000256" key="3">
    <source>
        <dbReference type="ARBA" id="ARBA00022729"/>
    </source>
</evidence>
<dbReference type="Gene3D" id="1.10.510.10">
    <property type="entry name" value="Transferase(Phosphotransferase) domain 1"/>
    <property type="match status" value="1"/>
</dbReference>
<feature type="chain" id="PRO_5044785795" description="Wall-associated receptor kinase galacturonan-binding domain-containing protein" evidence="7">
    <location>
        <begin position="26"/>
        <end position="381"/>
    </location>
</feature>
<evidence type="ECO:0000256" key="7">
    <source>
        <dbReference type="SAM" id="SignalP"/>
    </source>
</evidence>
<evidence type="ECO:0000256" key="2">
    <source>
        <dbReference type="ARBA" id="ARBA00022692"/>
    </source>
</evidence>
<dbReference type="AlphaFoldDB" id="A0ABD3K147"/>
<dbReference type="InterPro" id="IPR025287">
    <property type="entry name" value="WAK_GUB"/>
</dbReference>
<gene>
    <name evidence="9" type="ORF">ACJRO7_028994</name>
</gene>
<evidence type="ECO:0000313" key="9">
    <source>
        <dbReference type="EMBL" id="KAL3732249.1"/>
    </source>
</evidence>
<keyword evidence="10" id="KW-1185">Reference proteome</keyword>
<feature type="domain" description="Wall-associated receptor kinase galacturonan-binding" evidence="8">
    <location>
        <begin position="29"/>
        <end position="85"/>
    </location>
</feature>
<proteinExistence type="predicted"/>
<evidence type="ECO:0000259" key="8">
    <source>
        <dbReference type="Pfam" id="PF13947"/>
    </source>
</evidence>
<accession>A0ABD3K147</accession>
<dbReference type="GO" id="GO:0016020">
    <property type="term" value="C:membrane"/>
    <property type="evidence" value="ECO:0007669"/>
    <property type="project" value="UniProtKB-SubCell"/>
</dbReference>
<comment type="subcellular location">
    <subcellularLocation>
        <location evidence="1">Membrane</location>
        <topology evidence="1">Single-pass membrane protein</topology>
    </subcellularLocation>
</comment>
<feature type="transmembrane region" description="Helical" evidence="6">
    <location>
        <begin position="261"/>
        <end position="279"/>
    </location>
</feature>
<evidence type="ECO:0000313" key="10">
    <source>
        <dbReference type="Proteomes" id="UP001634007"/>
    </source>
</evidence>
<name>A0ABD3K147_EUCGL</name>
<keyword evidence="2 6" id="KW-0812">Transmembrane</keyword>
<organism evidence="9 10">
    <name type="scientific">Eucalyptus globulus</name>
    <name type="common">Tasmanian blue gum</name>
    <dbReference type="NCBI Taxonomy" id="34317"/>
    <lineage>
        <taxon>Eukaryota</taxon>
        <taxon>Viridiplantae</taxon>
        <taxon>Streptophyta</taxon>
        <taxon>Embryophyta</taxon>
        <taxon>Tracheophyta</taxon>
        <taxon>Spermatophyta</taxon>
        <taxon>Magnoliopsida</taxon>
        <taxon>eudicotyledons</taxon>
        <taxon>Gunneridae</taxon>
        <taxon>Pentapetalae</taxon>
        <taxon>rosids</taxon>
        <taxon>malvids</taxon>
        <taxon>Myrtales</taxon>
        <taxon>Myrtaceae</taxon>
        <taxon>Myrtoideae</taxon>
        <taxon>Eucalypteae</taxon>
        <taxon>Eucalyptus</taxon>
    </lineage>
</organism>
<dbReference type="PANTHER" id="PTHR33355:SF15">
    <property type="entry name" value="WALL-ASSOCIATED RECEPTOR KINASE GALACTURONAN-BINDING DOMAIN-CONTAINING PROTEIN"/>
    <property type="match status" value="1"/>
</dbReference>
<keyword evidence="4 6" id="KW-1133">Transmembrane helix</keyword>
<protein>
    <recommendedName>
        <fullName evidence="8">Wall-associated receptor kinase galacturonan-binding domain-containing protein</fullName>
    </recommendedName>
</protein>
<evidence type="ECO:0000256" key="1">
    <source>
        <dbReference type="ARBA" id="ARBA00004167"/>
    </source>
</evidence>
<evidence type="ECO:0000256" key="4">
    <source>
        <dbReference type="ARBA" id="ARBA00022989"/>
    </source>
</evidence>
<sequence length="381" mass="40615">MPTATPAAALLLLAAALPLLPLSSAATRCPDCGSNPVPYPLSTSPTCGDQSYKVQCDAGGTLLFDTLNNSYPITSVDPENQRLVVQPASLLANTCVTSDLVHQGVQLNSSLPFNVTSSNTILFLNCTSTLLNSPLNCSSASLCHTYVNGTAGAAACGAAAICCTFRAGGSTTSYSIRVRDAGCRAYTSFVNLDPSEPVNLWPKPGMEIQWVLPPEPVCGAQSDCDGNATCRADPAGGGVSRCFCQPGLTWDPTQGVCVESLTSGIGVALLGAIVALLLYRRHRRIQEARERLTREHFNRATDDVNLAVYVQRMVEEERIMDVVDPMLKEQASTANVETMKALGFLAVGCLEERRQNRPSMKEVAEEIEYIMSVATAEVVES</sequence>
<comment type="caution">
    <text evidence="9">The sequence shown here is derived from an EMBL/GenBank/DDBJ whole genome shotgun (WGS) entry which is preliminary data.</text>
</comment>